<dbReference type="GO" id="GO:0005829">
    <property type="term" value="C:cytosol"/>
    <property type="evidence" value="ECO:0007669"/>
    <property type="project" value="TreeGrafter"/>
</dbReference>
<dbReference type="AlphaFoldDB" id="A0A484SRY5"/>
<dbReference type="PANTHER" id="PTHR43421:SF1">
    <property type="entry name" value="METALLOPROTEASE PMBA"/>
    <property type="match status" value="1"/>
</dbReference>
<dbReference type="GO" id="GO:0006508">
    <property type="term" value="P:proteolysis"/>
    <property type="evidence" value="ECO:0007669"/>
    <property type="project" value="InterPro"/>
</dbReference>
<dbReference type="InterPro" id="IPR047657">
    <property type="entry name" value="PmbA"/>
</dbReference>
<evidence type="ECO:0000313" key="5">
    <source>
        <dbReference type="EMBL" id="VFR63969.1"/>
    </source>
</evidence>
<dbReference type="InterPro" id="IPR002510">
    <property type="entry name" value="Metalloprtase-TldD/E_N"/>
</dbReference>
<sequence length="454" mass="48738">MANAQHSLPIQANQARFRELVQQALDHARTLGASDAAAEVSESQGLAVTVRKKDVETVEQTRDRSLDVTVYAGQRRGSASTSDFSEAALRETVEAAWHIARYTAEDPVAGLPDADLLVQEPQDLSLHYPWTISAEDAARLALRAERAAADTDARITNTDGASVSTYEGHFVLGNTRGFLAGYPYSRHSLSAAPIAGRGAHMQRDYWYTSDRDASKLADPEAVGRYAAERALSRLSARRIKTGKFPVLFEAPLALGLLGALTQATSGGALYRKASFLVDALGKPVLADHLDVAEDPFVPGAMGSSPFDDEGVRTQARKVVEAGVLQGYFLSSYTARKLGMVSTGNAGGSHNLTLRSRLTRPDDDFRAMLRKLGTGFLVTELIGQGVNYVTGDYSRGAFGYWVVNGEIQHAVQEVTIAGNLAEMFQQIVAIGADEICRGTKCTGSILIERMAVAGA</sequence>
<accession>A0A484SRY5</accession>
<evidence type="ECO:0000259" key="1">
    <source>
        <dbReference type="Pfam" id="PF01523"/>
    </source>
</evidence>
<evidence type="ECO:0000259" key="3">
    <source>
        <dbReference type="Pfam" id="PF19290"/>
    </source>
</evidence>
<feature type="domain" description="Metalloprotease TldD/E N-terminal" evidence="1">
    <location>
        <begin position="40"/>
        <end position="100"/>
    </location>
</feature>
<dbReference type="Gene3D" id="3.30.2290.10">
    <property type="entry name" value="PmbA/TldD superfamily"/>
    <property type="match status" value="1"/>
</dbReference>
<evidence type="ECO:0000313" key="6">
    <source>
        <dbReference type="EMBL" id="VFR73559.1"/>
    </source>
</evidence>
<dbReference type="InterPro" id="IPR035068">
    <property type="entry name" value="TldD/PmbA_N"/>
</dbReference>
<dbReference type="EMBL" id="CAADIJ010000003">
    <property type="protein sequence ID" value="VFR63969.1"/>
    <property type="molecule type" value="Genomic_DNA"/>
</dbReference>
<dbReference type="InterPro" id="IPR036059">
    <property type="entry name" value="TldD/PmbA_sf"/>
</dbReference>
<dbReference type="GO" id="GO:0008237">
    <property type="term" value="F:metallopeptidase activity"/>
    <property type="evidence" value="ECO:0007669"/>
    <property type="project" value="InterPro"/>
</dbReference>
<reference evidence="5" key="1">
    <citation type="submission" date="2019-03" db="EMBL/GenBank/DDBJ databases">
        <authorList>
            <person name="Danneels B."/>
        </authorList>
    </citation>
    <scope>NUCLEOTIDE SEQUENCE</scope>
</reference>
<dbReference type="InterPro" id="IPR045569">
    <property type="entry name" value="Metalloprtase-TldD/E_C"/>
</dbReference>
<gene>
    <name evidence="4" type="ORF">ANDA3_0709</name>
    <name evidence="6" type="ORF">DAR2_0580</name>
    <name evidence="5" type="ORF">DAR3_0576</name>
</gene>
<evidence type="ECO:0000313" key="4">
    <source>
        <dbReference type="EMBL" id="VFR32616.1"/>
    </source>
</evidence>
<dbReference type="EMBL" id="CAADIC010000015">
    <property type="protein sequence ID" value="VFR32616.1"/>
    <property type="molecule type" value="Genomic_DNA"/>
</dbReference>
<organism evidence="5">
    <name type="scientific">plant metagenome</name>
    <dbReference type="NCBI Taxonomy" id="1297885"/>
    <lineage>
        <taxon>unclassified sequences</taxon>
        <taxon>metagenomes</taxon>
        <taxon>organismal metagenomes</taxon>
    </lineage>
</organism>
<dbReference type="Pfam" id="PF01523">
    <property type="entry name" value="PmbA_TldD_1st"/>
    <property type="match status" value="1"/>
</dbReference>
<dbReference type="Pfam" id="PF19289">
    <property type="entry name" value="PmbA_TldD_3rd"/>
    <property type="match status" value="1"/>
</dbReference>
<dbReference type="InterPro" id="IPR045570">
    <property type="entry name" value="Metalloprtase-TldD/E_cen_dom"/>
</dbReference>
<feature type="domain" description="Metalloprotease TldD/E C-terminal" evidence="2">
    <location>
        <begin position="241"/>
        <end position="453"/>
    </location>
</feature>
<dbReference type="NCBIfam" id="NF008268">
    <property type="entry name" value="PRK11040.1"/>
    <property type="match status" value="1"/>
</dbReference>
<feature type="domain" description="Metalloprotease TldD/E central" evidence="3">
    <location>
        <begin position="128"/>
        <end position="234"/>
    </location>
</feature>
<dbReference type="PANTHER" id="PTHR43421">
    <property type="entry name" value="METALLOPROTEASE PMBA"/>
    <property type="match status" value="1"/>
</dbReference>
<name>A0A484SRY5_9ZZZZ</name>
<evidence type="ECO:0000259" key="2">
    <source>
        <dbReference type="Pfam" id="PF19289"/>
    </source>
</evidence>
<proteinExistence type="predicted"/>
<dbReference type="EMBL" id="CAADIL010000017">
    <property type="protein sequence ID" value="VFR73559.1"/>
    <property type="molecule type" value="Genomic_DNA"/>
</dbReference>
<protein>
    <submittedName>
        <fullName evidence="5">TldE protein, part of TldE/TldD proteolytic complex</fullName>
    </submittedName>
</protein>
<dbReference type="Pfam" id="PF19290">
    <property type="entry name" value="PmbA_TldD_2nd"/>
    <property type="match status" value="1"/>
</dbReference>
<dbReference type="SUPFAM" id="SSF111283">
    <property type="entry name" value="Putative modulator of DNA gyrase, PmbA/TldD"/>
    <property type="match status" value="1"/>
</dbReference>